<accession>A0A9P6WFT7</accession>
<keyword evidence="2" id="KW-1185">Reference proteome</keyword>
<reference evidence="1 2" key="1">
    <citation type="submission" date="2020-11" db="EMBL/GenBank/DDBJ databases">
        <title>Kefir isolates.</title>
        <authorList>
            <person name="Marcisauskas S."/>
            <person name="Kim Y."/>
            <person name="Blasche S."/>
        </authorList>
    </citation>
    <scope>NUCLEOTIDE SEQUENCE [LARGE SCALE GENOMIC DNA]</scope>
    <source>
        <strain evidence="1 2">OG2</strain>
    </source>
</reference>
<evidence type="ECO:0008006" key="3">
    <source>
        <dbReference type="Google" id="ProtNLM"/>
    </source>
</evidence>
<dbReference type="PANTHER" id="PTHR47934:SF6">
    <property type="entry name" value="MITOCHONDRIAL GROUP I INTRON SPLICING FACTOR CCM1-RELATED"/>
    <property type="match status" value="1"/>
</dbReference>
<dbReference type="AlphaFoldDB" id="A0A9P6WFT7"/>
<dbReference type="InterPro" id="IPR051114">
    <property type="entry name" value="Mito_RNA_Proc_CCM1"/>
</dbReference>
<dbReference type="GO" id="GO:0007005">
    <property type="term" value="P:mitochondrion organization"/>
    <property type="evidence" value="ECO:0007669"/>
    <property type="project" value="TreeGrafter"/>
</dbReference>
<dbReference type="OrthoDB" id="185373at2759"/>
<dbReference type="GO" id="GO:0003729">
    <property type="term" value="F:mRNA binding"/>
    <property type="evidence" value="ECO:0007669"/>
    <property type="project" value="TreeGrafter"/>
</dbReference>
<dbReference type="GO" id="GO:0006396">
    <property type="term" value="P:RNA processing"/>
    <property type="evidence" value="ECO:0007669"/>
    <property type="project" value="TreeGrafter"/>
</dbReference>
<evidence type="ECO:0000313" key="2">
    <source>
        <dbReference type="Proteomes" id="UP000750334"/>
    </source>
</evidence>
<evidence type="ECO:0000313" key="1">
    <source>
        <dbReference type="EMBL" id="KAG0672638.1"/>
    </source>
</evidence>
<dbReference type="PANTHER" id="PTHR47934">
    <property type="entry name" value="PENTATRICOPEPTIDE REPEAT-CONTAINING PROTEIN PET309, MITOCHONDRIAL"/>
    <property type="match status" value="1"/>
</dbReference>
<dbReference type="EMBL" id="PUHR01000001">
    <property type="protein sequence ID" value="KAG0672638.1"/>
    <property type="molecule type" value="Genomic_DNA"/>
</dbReference>
<organism evidence="1 2">
    <name type="scientific">Maudiozyma exigua</name>
    <name type="common">Yeast</name>
    <name type="synonym">Kazachstania exigua</name>
    <dbReference type="NCBI Taxonomy" id="34358"/>
    <lineage>
        <taxon>Eukaryota</taxon>
        <taxon>Fungi</taxon>
        <taxon>Dikarya</taxon>
        <taxon>Ascomycota</taxon>
        <taxon>Saccharomycotina</taxon>
        <taxon>Saccharomycetes</taxon>
        <taxon>Saccharomycetales</taxon>
        <taxon>Saccharomycetaceae</taxon>
        <taxon>Maudiozyma</taxon>
    </lineage>
</organism>
<comment type="caution">
    <text evidence="1">The sequence shown here is derived from an EMBL/GenBank/DDBJ whole genome shotgun (WGS) entry which is preliminary data.</text>
</comment>
<sequence length="893" mass="104187">MLRRCARRAVGFRWYRRPAFKSHIPDLSASKTNNEQEILLVGKDQKEVESNLAKLGFEPLAEDKDISPIGLNNIAKNNSDSLFLKYLKHFNTGFKQSNRNFNILTNEFNANPQNDKLPLLLTYFLKEANLEIRRLKNFTPEQINNLIETNSRQLVDNSIDSTDNLEQYILNDIANENNKENYLIHTNFLLKLLTNLINDPEFKPSPSTVSMEQLVDIFEFSKLIPFQQKRQQGIMCSANLIYGTGKVKMDPVNESFYINSLVAFGNYKDALKLFNARKDTFIEKWWYTIGLNILLASNNLRGFKRLLNEMDQLFPESYPYLSTKVIKFGIKKFLKIDNLTMSKELTERFLEIVKLTSLSSNTYSKSKLQMFQDDDEANQYLNQIETPTQSDFIAIINYYIYKGNMPMVSKLFQTYLDLPGINENYPDLILRTNINLLKDFNSLKALINTDKQCSTSTIENMRLLENEFNNIVSHYDTNDHVINGLLFDNIRDLSTNYKLSASIRNFINEQISENDKDSSKLPVRNTKEYNILLSNLLQSGKYEQCEEILKKLENSYRDQSETVPQVNAHIYSIFINHYHNLSVTKQKRFPLTELDARVQSILTRMNDLNVPYNSVFIATLLKYYRARKNLKSCFKIIKAVFYNGSPVRNDDIFKPNLFHRREINEALYYEVWKTYYNYYNNESRPINLKSGITLNQKLKNSFLRKQVNGEITMVPNFTLEWLLKNMIAKDNLLLNSDLYHLVIAVFIKSNNWSSLPAVICLMTNTHSLNISIDTFLYILSGLKNYYIKFEMWKLRTNNKDMTIGAAQRAAIKSFKRQCELNVFMDPKQLKRLGTLKDFTSENIVNTLLVQIFRLIKYQNPYDVNFGNVIENFTFLEVDPEQIAKIINHVNSNA</sequence>
<proteinExistence type="predicted"/>
<name>A0A9P6WFT7_MAUEX</name>
<dbReference type="GO" id="GO:0005739">
    <property type="term" value="C:mitochondrion"/>
    <property type="evidence" value="ECO:0007669"/>
    <property type="project" value="TreeGrafter"/>
</dbReference>
<protein>
    <recommendedName>
        <fullName evidence="3">Mitochondrial group I intron splicing factor CCM1</fullName>
    </recommendedName>
</protein>
<gene>
    <name evidence="1" type="ORF">C6P45_000069</name>
</gene>
<dbReference type="Proteomes" id="UP000750334">
    <property type="component" value="Unassembled WGS sequence"/>
</dbReference>